<feature type="binding site" evidence="2">
    <location>
        <begin position="109"/>
        <end position="112"/>
    </location>
    <ligand>
        <name>substrate</name>
    </ligand>
</feature>
<reference evidence="3" key="1">
    <citation type="submission" date="2021-01" db="EMBL/GenBank/DDBJ databases">
        <authorList>
            <person name="Corre E."/>
            <person name="Pelletier E."/>
            <person name="Niang G."/>
            <person name="Scheremetjew M."/>
            <person name="Finn R."/>
            <person name="Kale V."/>
            <person name="Holt S."/>
            <person name="Cochrane G."/>
            <person name="Meng A."/>
            <person name="Brown T."/>
            <person name="Cohen L."/>
        </authorList>
    </citation>
    <scope>NUCLEOTIDE SEQUENCE</scope>
    <source>
        <strain evidence="3">CCMP1320</strain>
    </source>
</reference>
<feature type="binding site" evidence="2">
    <location>
        <position position="80"/>
    </location>
    <ligand>
        <name>substrate</name>
    </ligand>
</feature>
<dbReference type="CDD" id="cd07067">
    <property type="entry name" value="HP_PGM_like"/>
    <property type="match status" value="1"/>
</dbReference>
<protein>
    <recommendedName>
        <fullName evidence="4">Phosphoglycerate mutase</fullName>
    </recommendedName>
</protein>
<proteinExistence type="predicted"/>
<accession>A0A7S3QKG6</accession>
<dbReference type="SMART" id="SM00855">
    <property type="entry name" value="PGAM"/>
    <property type="match status" value="1"/>
</dbReference>
<dbReference type="AlphaFoldDB" id="A0A7S3QKG6"/>
<dbReference type="PANTHER" id="PTHR47821">
    <property type="entry name" value="PHOSPHOGLYCERATE MUTASE FAMILY PROTEIN"/>
    <property type="match status" value="1"/>
</dbReference>
<dbReference type="Pfam" id="PF00300">
    <property type="entry name" value="His_Phos_1"/>
    <property type="match status" value="1"/>
</dbReference>
<organism evidence="3">
    <name type="scientific">Dunaliella tertiolecta</name>
    <name type="common">Green alga</name>
    <dbReference type="NCBI Taxonomy" id="3047"/>
    <lineage>
        <taxon>Eukaryota</taxon>
        <taxon>Viridiplantae</taxon>
        <taxon>Chlorophyta</taxon>
        <taxon>core chlorophytes</taxon>
        <taxon>Chlorophyceae</taxon>
        <taxon>CS clade</taxon>
        <taxon>Chlamydomonadales</taxon>
        <taxon>Dunaliellaceae</taxon>
        <taxon>Dunaliella</taxon>
    </lineage>
</organism>
<feature type="active site" description="Tele-phosphohistidine intermediate" evidence="1">
    <location>
        <position position="17"/>
    </location>
</feature>
<dbReference type="SUPFAM" id="SSF53254">
    <property type="entry name" value="Phosphoglycerate mutase-like"/>
    <property type="match status" value="1"/>
</dbReference>
<feature type="active site" description="Proton donor/acceptor" evidence="1">
    <location>
        <position position="109"/>
    </location>
</feature>
<dbReference type="EMBL" id="HBIP01001142">
    <property type="protein sequence ID" value="CAE0485466.1"/>
    <property type="molecule type" value="Transcribed_RNA"/>
</dbReference>
<evidence type="ECO:0000256" key="2">
    <source>
        <dbReference type="PIRSR" id="PIRSR613078-2"/>
    </source>
</evidence>
<dbReference type="PANTHER" id="PTHR47821:SF2">
    <property type="entry name" value="PHOSPHOGLYCERATE MUTASE FAMILY PROTEIN"/>
    <property type="match status" value="1"/>
</dbReference>
<evidence type="ECO:0000313" key="3">
    <source>
        <dbReference type="EMBL" id="CAE0485466.1"/>
    </source>
</evidence>
<gene>
    <name evidence="3" type="ORF">DTER00134_LOCUS505</name>
</gene>
<feature type="binding site" evidence="2">
    <location>
        <position position="120"/>
    </location>
    <ligand>
        <name>substrate</name>
    </ligand>
</feature>
<dbReference type="Gene3D" id="3.40.50.1240">
    <property type="entry name" value="Phosphoglycerate mutase-like"/>
    <property type="match status" value="1"/>
</dbReference>
<sequence>MAFDPTNCRNTYWLLRHGRSLANEQDLICSAMENGIKPEWRLAELGRQQATAAGQRFKAEVEKMPKPSGGLIFLTSPFSRTIDTATLAAAEVGITPDSKNFEVTELLRERYYGKVFELTKATSGYDVTWAGDEAENGDYVPGTDGETCNQVAARLTELFKACEERFSGAYIVLTAHGDVLSICQALVTPKAEIKEHFRKFPFANCELKKVIPPTMI</sequence>
<dbReference type="InterPro" id="IPR013078">
    <property type="entry name" value="His_Pase_superF_clade-1"/>
</dbReference>
<feature type="binding site" evidence="2">
    <location>
        <begin position="16"/>
        <end position="23"/>
    </location>
    <ligand>
        <name>substrate</name>
    </ligand>
</feature>
<dbReference type="InterPro" id="IPR029033">
    <property type="entry name" value="His_PPase_superfam"/>
</dbReference>
<evidence type="ECO:0008006" key="4">
    <source>
        <dbReference type="Google" id="ProtNLM"/>
    </source>
</evidence>
<name>A0A7S3QKG6_DUNTE</name>
<evidence type="ECO:0000256" key="1">
    <source>
        <dbReference type="PIRSR" id="PIRSR613078-1"/>
    </source>
</evidence>